<dbReference type="Gene3D" id="2.60.490.10">
    <property type="entry name" value="atp-gated p2x4 ion channel domain"/>
    <property type="match status" value="1"/>
</dbReference>
<reference evidence="2" key="1">
    <citation type="submission" date="2023-07" db="EMBL/GenBank/DDBJ databases">
        <authorList>
            <consortium name="AG Swart"/>
            <person name="Singh M."/>
            <person name="Singh A."/>
            <person name="Seah K."/>
            <person name="Emmerich C."/>
        </authorList>
    </citation>
    <scope>NUCLEOTIDE SEQUENCE</scope>
    <source>
        <strain evidence="2">DP1</strain>
    </source>
</reference>
<gene>
    <name evidence="2" type="ORF">ECRASSUSDP1_LOCUS13354</name>
</gene>
<organism evidence="2 3">
    <name type="scientific">Euplotes crassus</name>
    <dbReference type="NCBI Taxonomy" id="5936"/>
    <lineage>
        <taxon>Eukaryota</taxon>
        <taxon>Sar</taxon>
        <taxon>Alveolata</taxon>
        <taxon>Ciliophora</taxon>
        <taxon>Intramacronucleata</taxon>
        <taxon>Spirotrichea</taxon>
        <taxon>Hypotrichia</taxon>
        <taxon>Euplotida</taxon>
        <taxon>Euplotidae</taxon>
        <taxon>Moneuplotes</taxon>
    </lineage>
</organism>
<evidence type="ECO:0000313" key="3">
    <source>
        <dbReference type="Proteomes" id="UP001295684"/>
    </source>
</evidence>
<sequence length="287" mass="32744">MYCNIRPCTTNSDCVIPSNRHSSGVSGTAHSPLQTEECYDASGFCRDWSWCPTIEQSSTTYLINDFSNLYLNVLPLSEINTRDSESYQVFGRPQRTNLQRLFGAYTANTSYIQEFGQMIEIRYEWECTTGEADDHDCGPDVTIRNETLTQSLIPNSSNRTTHQSYAYHYKIGDVNMRDEYNVRGVYIEIISTMKIKEIDLVKIINYIAFSITASMILHFLVELFMLNNPFSSREYLASLNRMKYYVDPRAVANENIYVHGGGNGSGSESDSDPDDEFNMNVLLNNDE</sequence>
<accession>A0AAD1XGQ9</accession>
<evidence type="ECO:0000256" key="1">
    <source>
        <dbReference type="SAM" id="Phobius"/>
    </source>
</evidence>
<keyword evidence="1" id="KW-1133">Transmembrane helix</keyword>
<keyword evidence="1" id="KW-0812">Transmembrane</keyword>
<dbReference type="Proteomes" id="UP001295684">
    <property type="component" value="Unassembled WGS sequence"/>
</dbReference>
<comment type="caution">
    <text evidence="2">The sequence shown here is derived from an EMBL/GenBank/DDBJ whole genome shotgun (WGS) entry which is preliminary data.</text>
</comment>
<proteinExistence type="predicted"/>
<dbReference type="EMBL" id="CAMPGE010013289">
    <property type="protein sequence ID" value="CAI2372027.1"/>
    <property type="molecule type" value="Genomic_DNA"/>
</dbReference>
<feature type="transmembrane region" description="Helical" evidence="1">
    <location>
        <begin position="203"/>
        <end position="226"/>
    </location>
</feature>
<name>A0AAD1XGQ9_EUPCR</name>
<protein>
    <submittedName>
        <fullName evidence="2">Uncharacterized protein</fullName>
    </submittedName>
</protein>
<keyword evidence="1" id="KW-0472">Membrane</keyword>
<evidence type="ECO:0000313" key="2">
    <source>
        <dbReference type="EMBL" id="CAI2372027.1"/>
    </source>
</evidence>
<dbReference type="AlphaFoldDB" id="A0AAD1XGQ9"/>
<dbReference type="InterPro" id="IPR027309">
    <property type="entry name" value="P2X_extracellular_dom_sf"/>
</dbReference>
<keyword evidence="3" id="KW-1185">Reference proteome</keyword>